<dbReference type="InterPro" id="IPR029787">
    <property type="entry name" value="Nucleotide_cyclase"/>
</dbReference>
<feature type="coiled-coil region" evidence="1">
    <location>
        <begin position="1"/>
        <end position="101"/>
    </location>
</feature>
<evidence type="ECO:0000256" key="1">
    <source>
        <dbReference type="SAM" id="Coils"/>
    </source>
</evidence>
<sequence length="509" mass="56349">MPAAEEELSALREHVADLDSELLQRDAAIDTLQRTLRETQDTLQKALVSPQEGGLWKDRYHEAQKQNESRTREVKELSLKLDTKEKEVKLLSQYVRKLEEEARIRDSQRERLLTDAGIARSKFKQTESDQKQLVSRLHSLEDSFARCIGRVTQALTVGVVGVCIDEAQPLPRFVVLSPLPGGNAILEIFEEPDSHWELAAVELSPMGVGKKPPVTLDENALSLVTCGISGGGAAFREAVSSPAIKCPDKASFEKWTFAFRNLGLLPQYGAVTSVPSSPQAEALPMSPMSPARGARVVMSTEHPTALAQKDDALTETRLNSLLAAVEGNVQGEQRLEKRLMARACAVVIRIHLPNDDRKENLLLLCYLRAYYVVAAWEDGIHWVNSHGSCIYLYCDTAVLGLRIALRMQRLVFEFPEWAGDGYNKDCQGCSTLCSVSVGMEMGHLLPMRGDFFGEAVDAAMQMEELASPGELFVTAPLLILLLTHHRIKHRECLLVTAEFVQGPGRVQPA</sequence>
<dbReference type="Proteomes" id="UP000649617">
    <property type="component" value="Unassembled WGS sequence"/>
</dbReference>
<protein>
    <submittedName>
        <fullName evidence="2">Uncharacterized protein</fullName>
    </submittedName>
</protein>
<gene>
    <name evidence="2" type="ORF">SPIL2461_LOCUS16711</name>
</gene>
<keyword evidence="3" id="KW-1185">Reference proteome</keyword>
<evidence type="ECO:0000313" key="2">
    <source>
        <dbReference type="EMBL" id="CAE7634985.1"/>
    </source>
</evidence>
<proteinExistence type="predicted"/>
<dbReference type="OrthoDB" id="411977at2759"/>
<dbReference type="AlphaFoldDB" id="A0A812VRS9"/>
<name>A0A812VRS9_SYMPI</name>
<dbReference type="EMBL" id="CAJNIZ010042747">
    <property type="protein sequence ID" value="CAE7634985.1"/>
    <property type="molecule type" value="Genomic_DNA"/>
</dbReference>
<organism evidence="2 3">
    <name type="scientific">Symbiodinium pilosum</name>
    <name type="common">Dinoflagellate</name>
    <dbReference type="NCBI Taxonomy" id="2952"/>
    <lineage>
        <taxon>Eukaryota</taxon>
        <taxon>Sar</taxon>
        <taxon>Alveolata</taxon>
        <taxon>Dinophyceae</taxon>
        <taxon>Suessiales</taxon>
        <taxon>Symbiodiniaceae</taxon>
        <taxon>Symbiodinium</taxon>
    </lineage>
</organism>
<accession>A0A812VRS9</accession>
<dbReference type="Gene3D" id="3.30.70.1230">
    <property type="entry name" value="Nucleotide cyclase"/>
    <property type="match status" value="1"/>
</dbReference>
<dbReference type="SUPFAM" id="SSF55073">
    <property type="entry name" value="Nucleotide cyclase"/>
    <property type="match status" value="1"/>
</dbReference>
<reference evidence="2" key="1">
    <citation type="submission" date="2021-02" db="EMBL/GenBank/DDBJ databases">
        <authorList>
            <person name="Dougan E. K."/>
            <person name="Rhodes N."/>
            <person name="Thang M."/>
            <person name="Chan C."/>
        </authorList>
    </citation>
    <scope>NUCLEOTIDE SEQUENCE</scope>
</reference>
<comment type="caution">
    <text evidence="2">The sequence shown here is derived from an EMBL/GenBank/DDBJ whole genome shotgun (WGS) entry which is preliminary data.</text>
</comment>
<keyword evidence="1" id="KW-0175">Coiled coil</keyword>
<evidence type="ECO:0000313" key="3">
    <source>
        <dbReference type="Proteomes" id="UP000649617"/>
    </source>
</evidence>